<protein>
    <submittedName>
        <fullName evidence="4">Uncharacterized protein</fullName>
    </submittedName>
</protein>
<evidence type="ECO:0000313" key="4">
    <source>
        <dbReference type="EMBL" id="CRG95841.1"/>
    </source>
</evidence>
<dbReference type="RefSeq" id="XP_028528649.1">
    <property type="nucleotide sequence ID" value="XM_028672058.1"/>
</dbReference>
<dbReference type="EMBL" id="CVMV01000045">
    <property type="protein sequence ID" value="CRG95841.1"/>
    <property type="molecule type" value="Genomic_DNA"/>
</dbReference>
<name>A0A1J1GU69_PLAGA</name>
<dbReference type="OMA" id="FNIYLEC"/>
<reference evidence="4" key="1">
    <citation type="submission" date="2015-04" db="EMBL/GenBank/DDBJ databases">
        <authorList>
            <consortium name="Pathogen Informatics"/>
        </authorList>
    </citation>
    <scope>NUCLEOTIDE SEQUENCE [LARGE SCALE GENOMIC DNA]</scope>
    <source>
        <strain evidence="4">8A</strain>
    </source>
</reference>
<evidence type="ECO:0000256" key="1">
    <source>
        <dbReference type="SAM" id="Coils"/>
    </source>
</evidence>
<dbReference type="GeneID" id="39731586"/>
<dbReference type="OrthoDB" id="377029at2759"/>
<accession>A0A1J1GU69</accession>
<feature type="region of interest" description="Disordered" evidence="2">
    <location>
        <begin position="41"/>
        <end position="68"/>
    </location>
</feature>
<evidence type="ECO:0000256" key="2">
    <source>
        <dbReference type="SAM" id="MobiDB-lite"/>
    </source>
</evidence>
<gene>
    <name evidence="4" type="ORF">PGAL8A_00305300</name>
</gene>
<feature type="coiled-coil region" evidence="1">
    <location>
        <begin position="1516"/>
        <end position="1547"/>
    </location>
</feature>
<keyword evidence="3" id="KW-0812">Transmembrane</keyword>
<sequence length="2088" mass="252178">MNYYNKKKRKCKINFIDIELEAFIFGCFLYSWNKIITDNIKNKNNNKNSNPKNSSTKNSIINYSNKNNFSKDNNKKCTNIRNNRKLCNNKIFNNAKNLSYENTNKNSIDENCYDISDDEISCNLNEDFQIKNKIDIDLLNEKLLNFVKVNFSLNRKDFNICHDLYDFYKHIKEEEKNDEIKIHYDFLKTNSNINVNNLGNKKRIYDTNYLKNRKKYINTGIKNMRNCVFCDIALNKKKVPGYSKIQNFIHLCTKKVYGSKCFQLVNKCIINIKTFDDSFVHSITIERLFSYICKNIDKNLLFFWFKFLNVLLNVTINKKLMIKIFFFFCMKNLLVSSYFNSEVVENHEFLNKGISSKHENSFLSDIIKKYKYENITNIILNNNFILLQNLFDYFYMICSSRNMHFYDNFFLNVQMINFIYLIQINFFHYFYLKLYKKIQNYKVNQLVYEYNRCDNTSKNAIKKNKKDYNKEKNSLRKIIKRKLYSYSINKNEIHINNKNNIKNVSKKNTILIKYKNSNDTGLDMNEVWKNKANVQNRSSIINKNKKGENINNNKSINSNYIYNNIISNNYNINTKIYNNFNINYHNNINNMYNLNNIDYLVSSRIDEKYSEKIKNNLCEKLCTEKKVCIIRNLQIFFKRAYIFLNKYIKNEQLINQSNIFSFLFDALPSLNFKRNVNNILAPHIFSIFSKYQFIEIFNFIENLKNLYNLKKMKKKNLRNNEYPCLKFLNDLQGLNYIYNNLKNDYLILTENLYMEMKGKNEKKKKKKEQNKLKYSKSTIQNLIQNGKTDIYKNVFIYKFSSKQINIQHNLFNIYLECNLLNKAYKLVMMNFDFSFSLTAEIIFLFKIYLIELKKNKILYAFEILNMVFHKCFVLLKKYLCNPTSFKLLSIISIYISHMLYNFPFLSKFLYFYPKDKINFIKNNIIINENIKMNHYNNYFYQKKIFSSLNLYNNNSDNNNNNNNYYIDTFNNKNISSEQKKLIKKEKMNGDNETLISSYRMLNCEKNMIENKNINDHKNNLYDNNYTSSDETYFCDHIRDFKFLNKFEKSYINKILKSFNFIFNILEITVNSSNVSLINCSKNSLNSFDQKIFNNQLVHDGICNGILFNINNFIKEIVNKLEYYFNNNFKKKNLQNHIKGLDKEKYRNLFYDSKIVRSLKCSDEDSYFFSLEFLFLAYVCSNYFSDNVSNNYKHFLKTFNFNEIWPTNHQIKIKILLCLIYMLLYEINLIDLKDFFSEILRIIIFRFYNYLDYDDLQICQFIFLNLSNNILFSTLNIIGDIKNVIKMNAQSFKEFFYIYNLSEKEETFYQYQNFWKKKKKKKDFINDFLSYFLRKNAEIENNFKMINNKKCAEVKLNDNVLREAHNINNEKINTSFISNNKIYNETKLCSRLIGETYLNDESYYNEHNLVFNETINNEFSISNEHLHCDFELGDTYKQENIFTFTSNIENEDNSYYFDYFASEESLEKSDFVFFKKNNNNEEEKESLGSDFLNKIIIQINKKEIIKKKNVKVDICEKKNSVNKYDNLNEDIRNKKKEFINKEEVLNKKNLLYYFENKIETIYDMILNYFKIKKEMYIDNYINSKYESITSIHEYKNKLNYYENVHPEYYKYYYFQNSFYFSEELFETDYFIFALNKNVIDDNFSLKKKNYISVCLNLLTIIDLYMEFKANIYNKPFYFIKNLIITCANISFCKKLTIIYVNSLIRLCLFEIRMNNFFTSSNILIEILNNFEKIKIYKNLIGTIFYLCGYLLLQNLNYDNENFDEEEKSVLIDEYDYYNNLKKNSISSFHKKKIEKCKLNKESYKKNSSTEKLNNIIDLNEYDKKNSFYETSKCMNIEQHKNKNFFTCENKKVSKKIEDTIKSNNYLLNVTGKEKLSDDYMTNEKKYSSYLKKKSGRKLIPLIKNQIKITDFFSNVKNEKSFYMSFESSVVSDHTKSNTFYRSSEKRRKINNELSDHINIQKIKYISDKNVKKKNIFYYFCDKLNKKQFCLFLICFYIKRALNYWKYEGDSIGIFNGVQQKRRIKDSFFFLMSSYKFFYKSSLFLLKQKNTQDYKYPFFNYELFKTYYKFYIYYKEKFLKCSNENIVNLL</sequence>
<evidence type="ECO:0000313" key="5">
    <source>
        <dbReference type="Proteomes" id="UP000220797"/>
    </source>
</evidence>
<dbReference type="VEuPathDB" id="PlasmoDB:PGAL8A_00305300"/>
<comment type="caution">
    <text evidence="4">The sequence shown here is derived from an EMBL/GenBank/DDBJ whole genome shotgun (WGS) entry which is preliminary data.</text>
</comment>
<dbReference type="Proteomes" id="UP000220797">
    <property type="component" value="Unassembled WGS sequence"/>
</dbReference>
<evidence type="ECO:0000256" key="3">
    <source>
        <dbReference type="SAM" id="Phobius"/>
    </source>
</evidence>
<keyword evidence="3" id="KW-0472">Membrane</keyword>
<feature type="transmembrane region" description="Helical" evidence="3">
    <location>
        <begin position="409"/>
        <end position="432"/>
    </location>
</feature>
<keyword evidence="5" id="KW-1185">Reference proteome</keyword>
<proteinExistence type="predicted"/>
<organism evidence="4 5">
    <name type="scientific">Plasmodium gallinaceum</name>
    <dbReference type="NCBI Taxonomy" id="5849"/>
    <lineage>
        <taxon>Eukaryota</taxon>
        <taxon>Sar</taxon>
        <taxon>Alveolata</taxon>
        <taxon>Apicomplexa</taxon>
        <taxon>Aconoidasida</taxon>
        <taxon>Haemosporida</taxon>
        <taxon>Plasmodiidae</taxon>
        <taxon>Plasmodium</taxon>
        <taxon>Plasmodium (Haemamoeba)</taxon>
    </lineage>
</organism>
<keyword evidence="3" id="KW-1133">Transmembrane helix</keyword>
<keyword evidence="1" id="KW-0175">Coiled coil</keyword>